<dbReference type="PANTHER" id="PTHR43343:SF3">
    <property type="entry name" value="PROTEASE DO-LIKE 8, CHLOROPLASTIC"/>
    <property type="match status" value="1"/>
</dbReference>
<dbReference type="GO" id="GO:0006508">
    <property type="term" value="P:proteolysis"/>
    <property type="evidence" value="ECO:0007669"/>
    <property type="project" value="UniProtKB-KW"/>
</dbReference>
<accession>A0ABW6EXP6</accession>
<dbReference type="InterPro" id="IPR001478">
    <property type="entry name" value="PDZ"/>
</dbReference>
<sequence length="585" mass="56824">MSTENEGNEDRAVPAVPSVPPVPADTPEPAADETTSLPRTPAAQDAPAHDSAQDTARLPVHDTGAPPGGSAAPGASGASGSDGASGVSDAGAPAAAPAHAEAPRHNPTHQGAPGSAGTPAYGQGAPHPTPNQPPHPTQPPQHSPYGTNPAYGAEPDLPAGAASWPPPPPAVPSYAGGDAGHASGGIGNGGGHGPVWGAPVPPGTDPAGGRSGKSKAGGLVAAVAVAALVAGGIGGALGFWAADRNDNGSSGSSTTVSASDTPKDLKRPAGTVAGVAAKALPSVVTIDAQGGDGEGGTGTGFVYDKEGHILTNNHVVASAAESGELSATFSDGKKYAAEVVGRAQGYDVAVLKLKNPPQGLAPLPLGNSESVAVGDSTIAIGAPFGLSNTVTTGIISAKNRPVASGDGQSNKNSYMSALQTDASINPGNSGGPLLDATGAVIGINSAIQSTGGGLGQSQAGSIGLGFAIPINQAKNVAEQLIKTGKPVYPVIGATVTMEEKTGGAAISAEGAGGTPAVTPNGPAAKAGLKAGDVITKFNDTVIDSGPTLIGEIWTRKPGEKVTLTYERDGKEATAEVTLGQREGDS</sequence>
<evidence type="ECO:0000256" key="3">
    <source>
        <dbReference type="SAM" id="MobiDB-lite"/>
    </source>
</evidence>
<feature type="compositionally biased region" description="Gly residues" evidence="3">
    <location>
        <begin position="177"/>
        <end position="194"/>
    </location>
</feature>
<dbReference type="Proteomes" id="UP001598352">
    <property type="component" value="Unassembled WGS sequence"/>
</dbReference>
<gene>
    <name evidence="6" type="ORF">ACFWOQ_10920</name>
</gene>
<evidence type="ECO:0000313" key="7">
    <source>
        <dbReference type="Proteomes" id="UP001598352"/>
    </source>
</evidence>
<dbReference type="Pfam" id="PF13365">
    <property type="entry name" value="Trypsin_2"/>
    <property type="match status" value="1"/>
</dbReference>
<organism evidence="6 7">
    <name type="scientific">Streptomyces rubiginosohelvolus</name>
    <dbReference type="NCBI Taxonomy" id="67362"/>
    <lineage>
        <taxon>Bacteria</taxon>
        <taxon>Bacillati</taxon>
        <taxon>Actinomycetota</taxon>
        <taxon>Actinomycetes</taxon>
        <taxon>Kitasatosporales</taxon>
        <taxon>Streptomycetaceae</taxon>
        <taxon>Streptomyces</taxon>
    </lineage>
</organism>
<feature type="transmembrane region" description="Helical" evidence="4">
    <location>
        <begin position="219"/>
        <end position="242"/>
    </location>
</feature>
<evidence type="ECO:0000256" key="2">
    <source>
        <dbReference type="ARBA" id="ARBA00022801"/>
    </source>
</evidence>
<dbReference type="PROSITE" id="PS50106">
    <property type="entry name" value="PDZ"/>
    <property type="match status" value="1"/>
</dbReference>
<dbReference type="PRINTS" id="PR00834">
    <property type="entry name" value="PROTEASES2C"/>
</dbReference>
<dbReference type="RefSeq" id="WP_382771822.1">
    <property type="nucleotide sequence ID" value="NZ_JBHXKZ010000007.1"/>
</dbReference>
<feature type="compositionally biased region" description="Low complexity" evidence="3">
    <location>
        <begin position="248"/>
        <end position="259"/>
    </location>
</feature>
<evidence type="ECO:0000259" key="5">
    <source>
        <dbReference type="PROSITE" id="PS50106"/>
    </source>
</evidence>
<evidence type="ECO:0000313" key="6">
    <source>
        <dbReference type="EMBL" id="MFD4823083.1"/>
    </source>
</evidence>
<evidence type="ECO:0000256" key="4">
    <source>
        <dbReference type="SAM" id="Phobius"/>
    </source>
</evidence>
<dbReference type="SUPFAM" id="SSF50156">
    <property type="entry name" value="PDZ domain-like"/>
    <property type="match status" value="1"/>
</dbReference>
<keyword evidence="2 6" id="KW-0378">Hydrolase</keyword>
<feature type="compositionally biased region" description="Low complexity" evidence="3">
    <location>
        <begin position="64"/>
        <end position="100"/>
    </location>
</feature>
<dbReference type="InterPro" id="IPR001940">
    <property type="entry name" value="Peptidase_S1C"/>
</dbReference>
<feature type="region of interest" description="Disordered" evidence="3">
    <location>
        <begin position="247"/>
        <end position="268"/>
    </location>
</feature>
<dbReference type="SMART" id="SM00228">
    <property type="entry name" value="PDZ"/>
    <property type="match status" value="1"/>
</dbReference>
<keyword evidence="1 6" id="KW-0645">Protease</keyword>
<keyword evidence="7" id="KW-1185">Reference proteome</keyword>
<dbReference type="EMBL" id="JBHXKZ010000007">
    <property type="protein sequence ID" value="MFD4823083.1"/>
    <property type="molecule type" value="Genomic_DNA"/>
</dbReference>
<proteinExistence type="predicted"/>
<dbReference type="GO" id="GO:0008233">
    <property type="term" value="F:peptidase activity"/>
    <property type="evidence" value="ECO:0007669"/>
    <property type="project" value="UniProtKB-KW"/>
</dbReference>
<dbReference type="InterPro" id="IPR051201">
    <property type="entry name" value="Chloro_Bact_Ser_Proteases"/>
</dbReference>
<keyword evidence="4" id="KW-0812">Transmembrane</keyword>
<comment type="caution">
    <text evidence="6">The sequence shown here is derived from an EMBL/GenBank/DDBJ whole genome shotgun (WGS) entry which is preliminary data.</text>
</comment>
<protein>
    <submittedName>
        <fullName evidence="6">S1C family serine protease</fullName>
        <ecNumber evidence="6">3.4.21.-</ecNumber>
    </submittedName>
</protein>
<dbReference type="Pfam" id="PF13180">
    <property type="entry name" value="PDZ_2"/>
    <property type="match status" value="1"/>
</dbReference>
<feature type="compositionally biased region" description="Pro residues" evidence="3">
    <location>
        <begin position="127"/>
        <end position="142"/>
    </location>
</feature>
<dbReference type="SUPFAM" id="SSF50494">
    <property type="entry name" value="Trypsin-like serine proteases"/>
    <property type="match status" value="1"/>
</dbReference>
<keyword evidence="4" id="KW-1133">Transmembrane helix</keyword>
<dbReference type="EC" id="3.4.21.-" evidence="6"/>
<feature type="domain" description="PDZ" evidence="5">
    <location>
        <begin position="494"/>
        <end position="569"/>
    </location>
</feature>
<feature type="region of interest" description="Disordered" evidence="3">
    <location>
        <begin position="1"/>
        <end position="215"/>
    </location>
</feature>
<dbReference type="InterPro" id="IPR009003">
    <property type="entry name" value="Peptidase_S1_PA"/>
</dbReference>
<reference evidence="6 7" key="1">
    <citation type="submission" date="2024-09" db="EMBL/GenBank/DDBJ databases">
        <title>The Natural Products Discovery Center: Release of the First 8490 Sequenced Strains for Exploring Actinobacteria Biosynthetic Diversity.</title>
        <authorList>
            <person name="Kalkreuter E."/>
            <person name="Kautsar S.A."/>
            <person name="Yang D."/>
            <person name="Bader C.D."/>
            <person name="Teijaro C.N."/>
            <person name="Fluegel L."/>
            <person name="Davis C.M."/>
            <person name="Simpson J.R."/>
            <person name="Lauterbach L."/>
            <person name="Steele A.D."/>
            <person name="Gui C."/>
            <person name="Meng S."/>
            <person name="Li G."/>
            <person name="Viehrig K."/>
            <person name="Ye F."/>
            <person name="Su P."/>
            <person name="Kiefer A.F."/>
            <person name="Nichols A."/>
            <person name="Cepeda A.J."/>
            <person name="Yan W."/>
            <person name="Fan B."/>
            <person name="Jiang Y."/>
            <person name="Adhikari A."/>
            <person name="Zheng C.-J."/>
            <person name="Schuster L."/>
            <person name="Cowan T.M."/>
            <person name="Smanski M.J."/>
            <person name="Chevrette M.G."/>
            <person name="De Carvalho L.P.S."/>
            <person name="Shen B."/>
        </authorList>
    </citation>
    <scope>NUCLEOTIDE SEQUENCE [LARGE SCALE GENOMIC DNA]</scope>
    <source>
        <strain evidence="6 7">NPDC058428</strain>
    </source>
</reference>
<name>A0ABW6EXP6_9ACTN</name>
<dbReference type="Gene3D" id="2.40.10.120">
    <property type="match status" value="1"/>
</dbReference>
<dbReference type="Gene3D" id="2.30.42.10">
    <property type="match status" value="1"/>
</dbReference>
<keyword evidence="4" id="KW-0472">Membrane</keyword>
<dbReference type="PANTHER" id="PTHR43343">
    <property type="entry name" value="PEPTIDASE S12"/>
    <property type="match status" value="1"/>
</dbReference>
<dbReference type="InterPro" id="IPR036034">
    <property type="entry name" value="PDZ_sf"/>
</dbReference>
<evidence type="ECO:0000256" key="1">
    <source>
        <dbReference type="ARBA" id="ARBA00022670"/>
    </source>
</evidence>
<feature type="compositionally biased region" description="Pro residues" evidence="3">
    <location>
        <begin position="17"/>
        <end position="26"/>
    </location>
</feature>